<dbReference type="OrthoDB" id="1741334at2759"/>
<dbReference type="Pfam" id="PF10609">
    <property type="entry name" value="ParA"/>
    <property type="match status" value="1"/>
</dbReference>
<keyword evidence="8" id="KW-1185">Reference proteome</keyword>
<dbReference type="InterPro" id="IPR019591">
    <property type="entry name" value="Mrp/NBP35_ATP-bd"/>
</dbReference>
<keyword evidence="6" id="KW-0411">Iron-sulfur</keyword>
<dbReference type="SUPFAM" id="SSF52540">
    <property type="entry name" value="P-loop containing nucleoside triphosphate hydrolases"/>
    <property type="match status" value="1"/>
</dbReference>
<reference evidence="7 8" key="1">
    <citation type="journal article" date="2013" name="Nat. Genet.">
        <title>The genome of the hydatid tapeworm Echinococcus granulosus.</title>
        <authorList>
            <person name="Zheng H."/>
            <person name="Zhang W."/>
            <person name="Zhang L."/>
            <person name="Zhang Z."/>
            <person name="Li J."/>
            <person name="Lu G."/>
            <person name="Zhu Y."/>
            <person name="Wang Y."/>
            <person name="Huang Y."/>
            <person name="Liu J."/>
            <person name="Kang H."/>
            <person name="Chen J."/>
            <person name="Wang L."/>
            <person name="Chen A."/>
            <person name="Yu S."/>
            <person name="Gao Z."/>
            <person name="Jin L."/>
            <person name="Gu W."/>
            <person name="Wang Z."/>
            <person name="Zhao L."/>
            <person name="Shi B."/>
            <person name="Wen H."/>
            <person name="Lin R."/>
            <person name="Jones M.K."/>
            <person name="Brejova B."/>
            <person name="Vinar T."/>
            <person name="Zhao G."/>
            <person name="McManus D.P."/>
            <person name="Chen Z."/>
            <person name="Zhou Y."/>
            <person name="Wang S."/>
        </authorList>
    </citation>
    <scope>NUCLEOTIDE SEQUENCE [LARGE SCALE GENOMIC DNA]</scope>
</reference>
<dbReference type="GO" id="GO:0005829">
    <property type="term" value="C:cytosol"/>
    <property type="evidence" value="ECO:0007669"/>
    <property type="project" value="TreeGrafter"/>
</dbReference>
<comment type="caution">
    <text evidence="7">The sequence shown here is derived from an EMBL/GenBank/DDBJ whole genome shotgun (WGS) entry which is preliminary data.</text>
</comment>
<evidence type="ECO:0000256" key="2">
    <source>
        <dbReference type="ARBA" id="ARBA00022723"/>
    </source>
</evidence>
<dbReference type="STRING" id="6210.W6V048"/>
<dbReference type="GeneID" id="36341538"/>
<dbReference type="GO" id="GO:0016226">
    <property type="term" value="P:iron-sulfur cluster assembly"/>
    <property type="evidence" value="ECO:0007669"/>
    <property type="project" value="InterPro"/>
</dbReference>
<keyword evidence="1" id="KW-0004">4Fe-4S</keyword>
<dbReference type="GO" id="GO:0005524">
    <property type="term" value="F:ATP binding"/>
    <property type="evidence" value="ECO:0007669"/>
    <property type="project" value="UniProtKB-KW"/>
</dbReference>
<evidence type="ECO:0000313" key="8">
    <source>
        <dbReference type="Proteomes" id="UP000019149"/>
    </source>
</evidence>
<dbReference type="AlphaFoldDB" id="W6V048"/>
<dbReference type="RefSeq" id="XP_024350535.1">
    <property type="nucleotide sequence ID" value="XM_024495072.1"/>
</dbReference>
<name>W6V048_ECHGR</name>
<dbReference type="OMA" id="EMDCQVG"/>
<organism evidence="7 8">
    <name type="scientific">Echinococcus granulosus</name>
    <name type="common">Hydatid tapeworm</name>
    <dbReference type="NCBI Taxonomy" id="6210"/>
    <lineage>
        <taxon>Eukaryota</taxon>
        <taxon>Metazoa</taxon>
        <taxon>Spiralia</taxon>
        <taxon>Lophotrochozoa</taxon>
        <taxon>Platyhelminthes</taxon>
        <taxon>Cestoda</taxon>
        <taxon>Eucestoda</taxon>
        <taxon>Cyclophyllidea</taxon>
        <taxon>Taeniidae</taxon>
        <taxon>Echinococcus</taxon>
        <taxon>Echinococcus granulosus group</taxon>
    </lineage>
</organism>
<dbReference type="Gene3D" id="3.40.50.300">
    <property type="entry name" value="P-loop containing nucleotide triphosphate hydrolases"/>
    <property type="match status" value="1"/>
</dbReference>
<evidence type="ECO:0000313" key="7">
    <source>
        <dbReference type="EMBL" id="EUB59339.1"/>
    </source>
</evidence>
<dbReference type="KEGG" id="egl:EGR_05823"/>
<keyword evidence="3" id="KW-0547">Nucleotide-binding</keyword>
<sequence>MIREDYSTHLASHTMEELLVLLKPIRGISQYGVDWSESSKLCLSLMNADGVFPPENAPVSCPGPQSESAGRDALCAGCPNQALCTSGAAKLSLEEREPEVVAELRKRLGRVRHCLFVLSGKGGVGKSSVSACLAWAFARQNYCRDQVGLLDLDICGPSIPCLMGCLDSEVHQSASGWSPVFVADNLALMSVGFLISPNQALVWRGPQKNSFIRDILCKVSWTDAYSDETAPPLDYLLIDTPPGTSDEHLSSVPYIKAAGCPVAALIITTPQEVALSDVRKEINFCEKIGLQVVGIVENMSAVECPKCGFSTELFPRTTGGADSLSGLEVIGRIPFDSRLTRCLDEGRCPFEETDELAVTESFDSLTTIIKMKLNQIRV</sequence>
<evidence type="ECO:0000256" key="5">
    <source>
        <dbReference type="ARBA" id="ARBA00023004"/>
    </source>
</evidence>
<keyword evidence="4" id="KW-0067">ATP-binding</keyword>
<evidence type="ECO:0000256" key="3">
    <source>
        <dbReference type="ARBA" id="ARBA00022741"/>
    </source>
</evidence>
<accession>W6V048</accession>
<evidence type="ECO:0000256" key="4">
    <source>
        <dbReference type="ARBA" id="ARBA00022840"/>
    </source>
</evidence>
<dbReference type="InterPro" id="IPR027417">
    <property type="entry name" value="P-loop_NTPase"/>
</dbReference>
<proteinExistence type="inferred from homology"/>
<dbReference type="EMBL" id="APAU02000046">
    <property type="protein sequence ID" value="EUB59339.1"/>
    <property type="molecule type" value="Genomic_DNA"/>
</dbReference>
<dbReference type="GO" id="GO:0046872">
    <property type="term" value="F:metal ion binding"/>
    <property type="evidence" value="ECO:0007669"/>
    <property type="project" value="UniProtKB-KW"/>
</dbReference>
<dbReference type="GO" id="GO:0140663">
    <property type="term" value="F:ATP-dependent FeS chaperone activity"/>
    <property type="evidence" value="ECO:0007669"/>
    <property type="project" value="InterPro"/>
</dbReference>
<gene>
    <name evidence="7" type="ORF">EGR_05823</name>
</gene>
<dbReference type="PANTHER" id="PTHR23264">
    <property type="entry name" value="NUCLEOTIDE-BINDING PROTEIN NBP35 YEAST -RELATED"/>
    <property type="match status" value="1"/>
</dbReference>
<evidence type="ECO:0000256" key="1">
    <source>
        <dbReference type="ARBA" id="ARBA00022485"/>
    </source>
</evidence>
<dbReference type="HAMAP" id="MF_02040">
    <property type="entry name" value="Mrp_NBP35"/>
    <property type="match status" value="1"/>
</dbReference>
<keyword evidence="5" id="KW-0408">Iron</keyword>
<protein>
    <submittedName>
        <fullName evidence="7">Cytosolic Fe-S cluster assembly factor nubp1-A</fullName>
    </submittedName>
</protein>
<dbReference type="PANTHER" id="PTHR23264:SF19">
    <property type="entry name" value="CYTOSOLIC FE-S CLUSTER ASSEMBLY FACTOR NUBP2"/>
    <property type="match status" value="1"/>
</dbReference>
<evidence type="ECO:0000256" key="6">
    <source>
        <dbReference type="ARBA" id="ARBA00023014"/>
    </source>
</evidence>
<dbReference type="CDD" id="cd02037">
    <property type="entry name" value="Mrp_NBP35"/>
    <property type="match status" value="1"/>
</dbReference>
<dbReference type="Proteomes" id="UP000019149">
    <property type="component" value="Unassembled WGS sequence"/>
</dbReference>
<dbReference type="CTD" id="36341538"/>
<dbReference type="InterPro" id="IPR033756">
    <property type="entry name" value="YlxH/NBP35"/>
</dbReference>
<dbReference type="GO" id="GO:0051539">
    <property type="term" value="F:4 iron, 4 sulfur cluster binding"/>
    <property type="evidence" value="ECO:0007669"/>
    <property type="project" value="UniProtKB-KW"/>
</dbReference>
<keyword evidence="2" id="KW-0479">Metal-binding</keyword>